<dbReference type="AlphaFoldDB" id="A0A4Z0QYK5"/>
<evidence type="ECO:0000313" key="2">
    <source>
        <dbReference type="EMBL" id="TGE35881.1"/>
    </source>
</evidence>
<evidence type="ECO:0000313" key="3">
    <source>
        <dbReference type="Proteomes" id="UP000298460"/>
    </source>
</evidence>
<dbReference type="Proteomes" id="UP000298460">
    <property type="component" value="Unassembled WGS sequence"/>
</dbReference>
<gene>
    <name evidence="2" type="ORF">E4K67_22455</name>
</gene>
<dbReference type="RefSeq" id="WP_135550840.1">
    <property type="nucleotide sequence ID" value="NZ_SPQQ01000010.1"/>
</dbReference>
<accession>A0A4Z0QYK5</accession>
<reference evidence="2 3" key="1">
    <citation type="submission" date="2019-03" db="EMBL/GenBank/DDBJ databases">
        <title>Draft Genome Sequence of Desulfosporosinus fructosivorans Strain 63.6F, Isolated from Marine Sediment in the Baltic Sea.</title>
        <authorList>
            <person name="Hausmann B."/>
            <person name="Vandieken V."/>
            <person name="Pjevac P."/>
            <person name="Schreck K."/>
            <person name="Herbold C.W."/>
            <person name="Loy A."/>
        </authorList>
    </citation>
    <scope>NUCLEOTIDE SEQUENCE [LARGE SCALE GENOMIC DNA]</scope>
    <source>
        <strain evidence="2 3">63.6F</strain>
    </source>
</reference>
<feature type="compositionally biased region" description="Acidic residues" evidence="1">
    <location>
        <begin position="100"/>
        <end position="110"/>
    </location>
</feature>
<sequence length="132" mass="14223">MTIKVLANKVLAFDRGEKDAKGNLKTVRTNIGFCELPDWAAETDYFKLATIDGSVKSFTSPGESEAVLKEQEKLAALKAEVAALEEKRDMMSVLNGSEASDPDSDADANSDADLNPDHDAKAKTSKLSKTTK</sequence>
<name>A0A4Z0QYK5_9FIRM</name>
<protein>
    <submittedName>
        <fullName evidence="2">Uncharacterized protein</fullName>
    </submittedName>
</protein>
<proteinExistence type="predicted"/>
<evidence type="ECO:0000256" key="1">
    <source>
        <dbReference type="SAM" id="MobiDB-lite"/>
    </source>
</evidence>
<dbReference type="EMBL" id="SPQQ01000010">
    <property type="protein sequence ID" value="TGE35881.1"/>
    <property type="molecule type" value="Genomic_DNA"/>
</dbReference>
<dbReference type="OrthoDB" id="9982382at2"/>
<comment type="caution">
    <text evidence="2">The sequence shown here is derived from an EMBL/GenBank/DDBJ whole genome shotgun (WGS) entry which is preliminary data.</text>
</comment>
<feature type="compositionally biased region" description="Basic residues" evidence="1">
    <location>
        <begin position="123"/>
        <end position="132"/>
    </location>
</feature>
<feature type="region of interest" description="Disordered" evidence="1">
    <location>
        <begin position="89"/>
        <end position="132"/>
    </location>
</feature>
<keyword evidence="3" id="KW-1185">Reference proteome</keyword>
<organism evidence="2 3">
    <name type="scientific">Desulfosporosinus fructosivorans</name>
    <dbReference type="NCBI Taxonomy" id="2018669"/>
    <lineage>
        <taxon>Bacteria</taxon>
        <taxon>Bacillati</taxon>
        <taxon>Bacillota</taxon>
        <taxon>Clostridia</taxon>
        <taxon>Eubacteriales</taxon>
        <taxon>Desulfitobacteriaceae</taxon>
        <taxon>Desulfosporosinus</taxon>
    </lineage>
</organism>